<dbReference type="EMBL" id="BSOT01000007">
    <property type="protein sequence ID" value="GLR72042.1"/>
    <property type="molecule type" value="Genomic_DNA"/>
</dbReference>
<comment type="caution">
    <text evidence="2">The sequence shown here is derived from an EMBL/GenBank/DDBJ whole genome shotgun (WGS) entry which is preliminary data.</text>
</comment>
<evidence type="ECO:0000313" key="3">
    <source>
        <dbReference type="Proteomes" id="UP001156601"/>
    </source>
</evidence>
<keyword evidence="1" id="KW-0812">Transmembrane</keyword>
<proteinExistence type="predicted"/>
<dbReference type="Proteomes" id="UP001156601">
    <property type="component" value="Unassembled WGS sequence"/>
</dbReference>
<dbReference type="RefSeq" id="WP_284218402.1">
    <property type="nucleotide sequence ID" value="NZ_BSOT01000007.1"/>
</dbReference>
<keyword evidence="3" id="KW-1185">Reference proteome</keyword>
<reference evidence="2" key="2">
    <citation type="submission" date="2023-01" db="EMBL/GenBank/DDBJ databases">
        <title>Draft genome sequence of Agaribacter marinus strain NBRC 110023.</title>
        <authorList>
            <person name="Sun Q."/>
            <person name="Mori K."/>
        </authorList>
    </citation>
    <scope>NUCLEOTIDE SEQUENCE</scope>
    <source>
        <strain evidence="2">NBRC 110023</strain>
    </source>
</reference>
<keyword evidence="1" id="KW-1133">Transmembrane helix</keyword>
<organism evidence="2 3">
    <name type="scientific">Agaribacter marinus</name>
    <dbReference type="NCBI Taxonomy" id="1431249"/>
    <lineage>
        <taxon>Bacteria</taxon>
        <taxon>Pseudomonadati</taxon>
        <taxon>Pseudomonadota</taxon>
        <taxon>Gammaproteobacteria</taxon>
        <taxon>Alteromonadales</taxon>
        <taxon>Alteromonadaceae</taxon>
        <taxon>Agaribacter</taxon>
    </lineage>
</organism>
<sequence>MSVNKQNNEHYEDKFSKLYKNRKQQCKVPESLQQNLFNNTTAQPWHHAIGSFFKYSAVLATCAVAAIVFGIQFFQHERSTINYVDIEIHSLASEATTTIAGAHRVKYDNAFNEYINTLELRSFDDQKIARVIEDNEDGIKLFTCNDEVIQITKALLKNIQTSPTLHIQPHIGDMMAMNMDDKGRILQLDTSTDIKECPALAD</sequence>
<name>A0AA37SY39_9ALTE</name>
<keyword evidence="1" id="KW-0472">Membrane</keyword>
<evidence type="ECO:0000313" key="2">
    <source>
        <dbReference type="EMBL" id="GLR72042.1"/>
    </source>
</evidence>
<reference evidence="2" key="1">
    <citation type="journal article" date="2014" name="Int. J. Syst. Evol. Microbiol.">
        <title>Complete genome sequence of Corynebacterium casei LMG S-19264T (=DSM 44701T), isolated from a smear-ripened cheese.</title>
        <authorList>
            <consortium name="US DOE Joint Genome Institute (JGI-PGF)"/>
            <person name="Walter F."/>
            <person name="Albersmeier A."/>
            <person name="Kalinowski J."/>
            <person name="Ruckert C."/>
        </authorList>
    </citation>
    <scope>NUCLEOTIDE SEQUENCE</scope>
    <source>
        <strain evidence="2">NBRC 110023</strain>
    </source>
</reference>
<feature type="transmembrane region" description="Helical" evidence="1">
    <location>
        <begin position="52"/>
        <end position="74"/>
    </location>
</feature>
<gene>
    <name evidence="2" type="ORF">GCM10007852_29500</name>
</gene>
<evidence type="ECO:0000256" key="1">
    <source>
        <dbReference type="SAM" id="Phobius"/>
    </source>
</evidence>
<accession>A0AA37SY39</accession>
<protein>
    <submittedName>
        <fullName evidence="2">Uncharacterized protein</fullName>
    </submittedName>
</protein>
<dbReference type="AlphaFoldDB" id="A0AA37SY39"/>